<dbReference type="GO" id="GO:0003964">
    <property type="term" value="F:RNA-directed DNA polymerase activity"/>
    <property type="evidence" value="ECO:0007669"/>
    <property type="project" value="UniProtKB-KW"/>
</dbReference>
<dbReference type="InterPro" id="IPR036691">
    <property type="entry name" value="Endo/exonu/phosph_ase_sf"/>
</dbReference>
<sequence length="1106" mass="127768">MSQAVNVDSEREAKVKLFRDKLNDLQNIFKKVSEKKSSNAQDKDDFSNLKADILLLYIEAVSFVVPDGRMAWDHSVSPSLQQEIFEAVVKSKDSTYASVAQSSSALPEGQSKAISHVVKEKKSNSKVVLNGAGKNSNLEIVGKMPKRKAIFLSRLGPSTTVNDITNYLSSLKLQYLQCNRLKTKFQSYASFHIEVSVASDDQDVILITETWLCEDIDSLELFDDRYLVFRRDRGSSSDSCRRGGGVLIAVKKCFNPCILDLPGSDLEAVWLSIKLNHRQKMLVCVVYFPPSSRADMYVEFFDCFENFGFFDNILICGDFNLPIYDDFGNNKNPLVIELSNFVNLYNLAQFNNTFNCNNKFLDLILTDIDFSHISVWHSDKPLVPEDKHHPALSISIFFVADHPNRKNVNISRYDFRRADFLAMWCFFREIDWSFLLKFNDIDKAVFSFYNCLNDVFSRTVPLRQTVTRRFPFWYTIESRRLLKRKARVRRLALKCVNPDSVDEFRALRSAVKYSIQKDYNAYLRLTEKNLISNPKKFRSYFNNTKHNSPNSLYYNNVCYENDGDIANAFADYCKSVFKPSTNYDIKNEFKSNCVGDLVKIDSVTYDDVVLAIRELKSSLTVGVDNIPSFIIKGCAEFFIYPLLILFNLSLRSNVFPYVWKQTRIIPVFKKGDAQDCKNYRPIAILSPMSKIFESIIHKRLFHQVKNLISPSQHGFIPKRSTATNLFCLTNKIISSFQIGSQLDVIYTDFSKAFYSIDFGILLNKLHGLGFHVNLTDWLHSYLCNRSLYVYFNNAVSREFSVPQGSNLGPLLFILFINDLTSVFKYSECLLFADDLKLFSSMNSNLDSVLLQSDLDCLFKWCTVNKLHLNIEKCSILSYTRKSQPLNHVYKINDLVLSRSDSVTDLGIIFDTKLDFSQHINSMVSKAYRRLGILKRKTKEFSSEIALKVLYYAHVRSSLEYCSIIWDPIYRNKIEIIERIQNNFLRYLLYKKNGIYLQDVSSSYLRDMFNIPSLCSRRDVSCVLFFYKVINGSIDCTDILSAINFAVPARSLRNQGSFPNVYSRFKYIDRFSLYKFYKTFNKISGELDIYHMSPTVFKSNCFQLLYT</sequence>
<dbReference type="OrthoDB" id="6510183at2759"/>
<dbReference type="Proteomes" id="UP000499080">
    <property type="component" value="Unassembled WGS sequence"/>
</dbReference>
<organism evidence="2 3">
    <name type="scientific">Araneus ventricosus</name>
    <name type="common">Orbweaver spider</name>
    <name type="synonym">Epeira ventricosa</name>
    <dbReference type="NCBI Taxonomy" id="182803"/>
    <lineage>
        <taxon>Eukaryota</taxon>
        <taxon>Metazoa</taxon>
        <taxon>Ecdysozoa</taxon>
        <taxon>Arthropoda</taxon>
        <taxon>Chelicerata</taxon>
        <taxon>Arachnida</taxon>
        <taxon>Araneae</taxon>
        <taxon>Araneomorphae</taxon>
        <taxon>Entelegynae</taxon>
        <taxon>Araneoidea</taxon>
        <taxon>Araneidae</taxon>
        <taxon>Araneus</taxon>
    </lineage>
</organism>
<gene>
    <name evidence="2" type="primary">RTase_480</name>
    <name evidence="2" type="ORF">AVEN_252339_1</name>
</gene>
<evidence type="ECO:0000259" key="1">
    <source>
        <dbReference type="PROSITE" id="PS50878"/>
    </source>
</evidence>
<protein>
    <submittedName>
        <fullName evidence="2">Putative RNA-directed DNA polymerase from transposon BS</fullName>
    </submittedName>
</protein>
<dbReference type="InterPro" id="IPR043502">
    <property type="entry name" value="DNA/RNA_pol_sf"/>
</dbReference>
<keyword evidence="2" id="KW-0548">Nucleotidyltransferase</keyword>
<dbReference type="Pfam" id="PF00078">
    <property type="entry name" value="RVT_1"/>
    <property type="match status" value="1"/>
</dbReference>
<dbReference type="PROSITE" id="PS50878">
    <property type="entry name" value="RT_POL"/>
    <property type="match status" value="1"/>
</dbReference>
<dbReference type="AlphaFoldDB" id="A0A4Y2ASA1"/>
<reference evidence="2 3" key="1">
    <citation type="journal article" date="2019" name="Sci. Rep.">
        <title>Orb-weaving spider Araneus ventricosus genome elucidates the spidroin gene catalogue.</title>
        <authorList>
            <person name="Kono N."/>
            <person name="Nakamura H."/>
            <person name="Ohtoshi R."/>
            <person name="Moran D.A.P."/>
            <person name="Shinohara A."/>
            <person name="Yoshida Y."/>
            <person name="Fujiwara M."/>
            <person name="Mori M."/>
            <person name="Tomita M."/>
            <person name="Arakawa K."/>
        </authorList>
    </citation>
    <scope>NUCLEOTIDE SEQUENCE [LARGE SCALE GENOMIC DNA]</scope>
</reference>
<evidence type="ECO:0000313" key="2">
    <source>
        <dbReference type="EMBL" id="GBL82139.1"/>
    </source>
</evidence>
<dbReference type="Gene3D" id="3.60.10.10">
    <property type="entry name" value="Endonuclease/exonuclease/phosphatase"/>
    <property type="match status" value="1"/>
</dbReference>
<evidence type="ECO:0000313" key="3">
    <source>
        <dbReference type="Proteomes" id="UP000499080"/>
    </source>
</evidence>
<feature type="domain" description="Reverse transcriptase" evidence="1">
    <location>
        <begin position="648"/>
        <end position="909"/>
    </location>
</feature>
<dbReference type="InterPro" id="IPR000477">
    <property type="entry name" value="RT_dom"/>
</dbReference>
<accession>A0A4Y2ASA1</accession>
<name>A0A4Y2ASA1_ARAVE</name>
<dbReference type="CDD" id="cd01650">
    <property type="entry name" value="RT_nLTR_like"/>
    <property type="match status" value="1"/>
</dbReference>
<keyword evidence="2" id="KW-0808">Transferase</keyword>
<dbReference type="PANTHER" id="PTHR33332">
    <property type="entry name" value="REVERSE TRANSCRIPTASE DOMAIN-CONTAINING PROTEIN"/>
    <property type="match status" value="1"/>
</dbReference>
<dbReference type="SUPFAM" id="SSF56219">
    <property type="entry name" value="DNase I-like"/>
    <property type="match status" value="1"/>
</dbReference>
<keyword evidence="3" id="KW-1185">Reference proteome</keyword>
<comment type="caution">
    <text evidence="2">The sequence shown here is derived from an EMBL/GenBank/DDBJ whole genome shotgun (WGS) entry which is preliminary data.</text>
</comment>
<keyword evidence="2" id="KW-0695">RNA-directed DNA polymerase</keyword>
<proteinExistence type="predicted"/>
<dbReference type="EMBL" id="BGPR01000028">
    <property type="protein sequence ID" value="GBL82139.1"/>
    <property type="molecule type" value="Genomic_DNA"/>
</dbReference>
<dbReference type="SUPFAM" id="SSF56672">
    <property type="entry name" value="DNA/RNA polymerases"/>
    <property type="match status" value="1"/>
</dbReference>